<feature type="region of interest" description="Disordered" evidence="1">
    <location>
        <begin position="68"/>
        <end position="89"/>
    </location>
</feature>
<dbReference type="AlphaFoldDB" id="A0A194Q2F5"/>
<feature type="compositionally biased region" description="Low complexity" evidence="1">
    <location>
        <begin position="80"/>
        <end position="89"/>
    </location>
</feature>
<sequence length="89" mass="9850">MSTSHNSLYSETRIGQVLRRSALQNVPHQAHRRALSRGHEHGNAPGHMAGPVHHGQVAVMRARTHCAYPAPRYPRPRPATPAVRRATIP</sequence>
<evidence type="ECO:0000313" key="3">
    <source>
        <dbReference type="Proteomes" id="UP000053268"/>
    </source>
</evidence>
<feature type="region of interest" description="Disordered" evidence="1">
    <location>
        <begin position="24"/>
        <end position="51"/>
    </location>
</feature>
<reference evidence="2 3" key="1">
    <citation type="journal article" date="2015" name="Nat. Commun.">
        <title>Outbred genome sequencing and CRISPR/Cas9 gene editing in butterflies.</title>
        <authorList>
            <person name="Li X."/>
            <person name="Fan D."/>
            <person name="Zhang W."/>
            <person name="Liu G."/>
            <person name="Zhang L."/>
            <person name="Zhao L."/>
            <person name="Fang X."/>
            <person name="Chen L."/>
            <person name="Dong Y."/>
            <person name="Chen Y."/>
            <person name="Ding Y."/>
            <person name="Zhao R."/>
            <person name="Feng M."/>
            <person name="Zhu Y."/>
            <person name="Feng Y."/>
            <person name="Jiang X."/>
            <person name="Zhu D."/>
            <person name="Xiang H."/>
            <person name="Feng X."/>
            <person name="Li S."/>
            <person name="Wang J."/>
            <person name="Zhang G."/>
            <person name="Kronforst M.R."/>
            <person name="Wang W."/>
        </authorList>
    </citation>
    <scope>NUCLEOTIDE SEQUENCE [LARGE SCALE GENOMIC DNA]</scope>
    <source>
        <strain evidence="2">Ya'a_city_454_Px</strain>
        <tissue evidence="2">Whole body</tissue>
    </source>
</reference>
<accession>A0A194Q2F5</accession>
<proteinExistence type="predicted"/>
<dbReference type="EMBL" id="KQ459589">
    <property type="protein sequence ID" value="KPI97585.1"/>
    <property type="molecule type" value="Genomic_DNA"/>
</dbReference>
<dbReference type="Proteomes" id="UP000053268">
    <property type="component" value="Unassembled WGS sequence"/>
</dbReference>
<name>A0A194Q2F5_PAPXU</name>
<evidence type="ECO:0000313" key="2">
    <source>
        <dbReference type="EMBL" id="KPI97585.1"/>
    </source>
</evidence>
<evidence type="ECO:0000256" key="1">
    <source>
        <dbReference type="SAM" id="MobiDB-lite"/>
    </source>
</evidence>
<gene>
    <name evidence="2" type="ORF">RR46_07332</name>
</gene>
<keyword evidence="3" id="KW-1185">Reference proteome</keyword>
<protein>
    <submittedName>
        <fullName evidence="2">Uncharacterized protein</fullName>
    </submittedName>
</protein>
<organism evidence="2 3">
    <name type="scientific">Papilio xuthus</name>
    <name type="common">Asian swallowtail butterfly</name>
    <dbReference type="NCBI Taxonomy" id="66420"/>
    <lineage>
        <taxon>Eukaryota</taxon>
        <taxon>Metazoa</taxon>
        <taxon>Ecdysozoa</taxon>
        <taxon>Arthropoda</taxon>
        <taxon>Hexapoda</taxon>
        <taxon>Insecta</taxon>
        <taxon>Pterygota</taxon>
        <taxon>Neoptera</taxon>
        <taxon>Endopterygota</taxon>
        <taxon>Lepidoptera</taxon>
        <taxon>Glossata</taxon>
        <taxon>Ditrysia</taxon>
        <taxon>Papilionoidea</taxon>
        <taxon>Papilionidae</taxon>
        <taxon>Papilioninae</taxon>
        <taxon>Papilio</taxon>
    </lineage>
</organism>